<dbReference type="Gene3D" id="3.80.10.10">
    <property type="entry name" value="Ribonuclease Inhibitor"/>
    <property type="match status" value="1"/>
</dbReference>
<evidence type="ECO:0000313" key="3">
    <source>
        <dbReference type="EMBL" id="MBI1492801.1"/>
    </source>
</evidence>
<dbReference type="InterPro" id="IPR050836">
    <property type="entry name" value="SDS22/Internalin_LRR"/>
</dbReference>
<protein>
    <submittedName>
        <fullName evidence="3">Leucine-rich repeat domain-containing protein</fullName>
    </submittedName>
</protein>
<comment type="caution">
    <text evidence="3">The sequence shown here is derived from an EMBL/GenBank/DDBJ whole genome shotgun (WGS) entry which is preliminary data.</text>
</comment>
<dbReference type="InterPro" id="IPR032675">
    <property type="entry name" value="LRR_dom_sf"/>
</dbReference>
<name>A0A8J7IPG1_9RHOB</name>
<proteinExistence type="predicted"/>
<accession>A0A8J7IPG1</accession>
<dbReference type="Pfam" id="PF12799">
    <property type="entry name" value="LRR_4"/>
    <property type="match status" value="2"/>
</dbReference>
<keyword evidence="2" id="KW-0677">Repeat</keyword>
<keyword evidence="4" id="KW-1185">Reference proteome</keyword>
<gene>
    <name evidence="3" type="ORF">H1D41_04030</name>
</gene>
<dbReference type="PANTHER" id="PTHR46652:SF3">
    <property type="entry name" value="LEUCINE-RICH REPEAT-CONTAINING PROTEIN 9"/>
    <property type="match status" value="1"/>
</dbReference>
<dbReference type="SUPFAM" id="SSF52058">
    <property type="entry name" value="L domain-like"/>
    <property type="match status" value="1"/>
</dbReference>
<dbReference type="InterPro" id="IPR025875">
    <property type="entry name" value="Leu-rich_rpt_4"/>
</dbReference>
<dbReference type="RefSeq" id="WP_228847696.1">
    <property type="nucleotide sequence ID" value="NZ_JADCKQ010000002.1"/>
</dbReference>
<evidence type="ECO:0000313" key="4">
    <source>
        <dbReference type="Proteomes" id="UP000640583"/>
    </source>
</evidence>
<organism evidence="3 4">
    <name type="scientific">Halocynthiibacter styelae</name>
    <dbReference type="NCBI Taxonomy" id="2761955"/>
    <lineage>
        <taxon>Bacteria</taxon>
        <taxon>Pseudomonadati</taxon>
        <taxon>Pseudomonadota</taxon>
        <taxon>Alphaproteobacteria</taxon>
        <taxon>Rhodobacterales</taxon>
        <taxon>Paracoccaceae</taxon>
        <taxon>Halocynthiibacter</taxon>
    </lineage>
</organism>
<keyword evidence="1" id="KW-0433">Leucine-rich repeat</keyword>
<dbReference type="EMBL" id="JADCKQ010000002">
    <property type="protein sequence ID" value="MBI1492801.1"/>
    <property type="molecule type" value="Genomic_DNA"/>
</dbReference>
<reference evidence="3" key="1">
    <citation type="submission" date="2020-10" db="EMBL/GenBank/DDBJ databases">
        <title>Paenihalocynthiibacter styelae gen. nov., sp. nov., isolated from stalked sea squirt Styela clava.</title>
        <authorList>
            <person name="Kim Y.-O."/>
            <person name="Yoon J.-H."/>
        </authorList>
    </citation>
    <scope>NUCLEOTIDE SEQUENCE</scope>
    <source>
        <strain evidence="3">MYP1-1</strain>
    </source>
</reference>
<evidence type="ECO:0000256" key="2">
    <source>
        <dbReference type="ARBA" id="ARBA00022737"/>
    </source>
</evidence>
<dbReference type="Proteomes" id="UP000640583">
    <property type="component" value="Unassembled WGS sequence"/>
</dbReference>
<sequence length="217" mass="24410">MKKFLLFLIVASVTSGAWQYKLLRTANQQLVVAEQRVADVISAQANSVTLDGLTELRKLPPNIGDVPNLRYLSARDTNLSDLSGLEGNTTLEQLDVNMTRVSDLSPLEGLPNLKLIYLHDTWVSDISPLTTLPSLERLDIGKTQIETLLPVTEIENLTWLNLYKSHALDGSGDHFAALQERPFLELTGGSTFRQNYQPGWQYNAMQRLSRLRELFEI</sequence>
<evidence type="ECO:0000256" key="1">
    <source>
        <dbReference type="ARBA" id="ARBA00022614"/>
    </source>
</evidence>
<dbReference type="AlphaFoldDB" id="A0A8J7IPG1"/>
<dbReference type="PANTHER" id="PTHR46652">
    <property type="entry name" value="LEUCINE-RICH REPEAT AND IQ DOMAIN-CONTAINING PROTEIN 1-RELATED"/>
    <property type="match status" value="1"/>
</dbReference>